<gene>
    <name evidence="2" type="primary">Contig796.g32</name>
    <name evidence="2" type="ORF">STYLEM_783</name>
</gene>
<sequence length="163" mass="19273">MQIRPDYFSGAILNVPWFANHENSQLGYFKRMLLKTMSTLFRNRQISLPNKTPEYDEFLTYLINKDPYYTGPIQFHMVEYGLTLQDQMNAQLDRIPNVPIYIVVAENEWVVSNNRILEISNMLKHPKNKTVTYKNAVHALFYQDGFYQQVMGDLLDWLLEISQ</sequence>
<dbReference type="Proteomes" id="UP000039865">
    <property type="component" value="Unassembled WGS sequence"/>
</dbReference>
<evidence type="ECO:0000259" key="1">
    <source>
        <dbReference type="Pfam" id="PF12146"/>
    </source>
</evidence>
<dbReference type="InterPro" id="IPR029058">
    <property type="entry name" value="AB_hydrolase_fold"/>
</dbReference>
<dbReference type="SUPFAM" id="SSF53474">
    <property type="entry name" value="alpha/beta-Hydrolases"/>
    <property type="match status" value="1"/>
</dbReference>
<proteinExistence type="predicted"/>
<feature type="domain" description="Serine aminopeptidase S33" evidence="1">
    <location>
        <begin position="4"/>
        <end position="141"/>
    </location>
</feature>
<name>A0A077ZPL3_STYLE</name>
<dbReference type="FunCoup" id="A0A077ZPL3">
    <property type="interactions" value="25"/>
</dbReference>
<dbReference type="InParanoid" id="A0A077ZPL3"/>
<organism evidence="2 3">
    <name type="scientific">Stylonychia lemnae</name>
    <name type="common">Ciliate</name>
    <dbReference type="NCBI Taxonomy" id="5949"/>
    <lineage>
        <taxon>Eukaryota</taxon>
        <taxon>Sar</taxon>
        <taxon>Alveolata</taxon>
        <taxon>Ciliophora</taxon>
        <taxon>Intramacronucleata</taxon>
        <taxon>Spirotrichea</taxon>
        <taxon>Stichotrichia</taxon>
        <taxon>Sporadotrichida</taxon>
        <taxon>Oxytrichidae</taxon>
        <taxon>Stylonychinae</taxon>
        <taxon>Stylonychia</taxon>
    </lineage>
</organism>
<dbReference type="Gene3D" id="3.40.50.1820">
    <property type="entry name" value="alpha/beta hydrolase"/>
    <property type="match status" value="1"/>
</dbReference>
<keyword evidence="3" id="KW-1185">Reference proteome</keyword>
<dbReference type="EMBL" id="CCKQ01000744">
    <property type="protein sequence ID" value="CDW71833.1"/>
    <property type="molecule type" value="Genomic_DNA"/>
</dbReference>
<accession>A0A077ZPL3</accession>
<dbReference type="AlphaFoldDB" id="A0A077ZPL3"/>
<evidence type="ECO:0000313" key="3">
    <source>
        <dbReference type="Proteomes" id="UP000039865"/>
    </source>
</evidence>
<dbReference type="Pfam" id="PF12146">
    <property type="entry name" value="Hydrolase_4"/>
    <property type="match status" value="1"/>
</dbReference>
<protein>
    <recommendedName>
        <fullName evidence="1">Serine aminopeptidase S33 domain-containing protein</fullName>
    </recommendedName>
</protein>
<dbReference type="InterPro" id="IPR022742">
    <property type="entry name" value="Hydrolase_4"/>
</dbReference>
<reference evidence="2 3" key="1">
    <citation type="submission" date="2014-06" db="EMBL/GenBank/DDBJ databases">
        <authorList>
            <person name="Swart Estienne"/>
        </authorList>
    </citation>
    <scope>NUCLEOTIDE SEQUENCE [LARGE SCALE GENOMIC DNA]</scope>
    <source>
        <strain evidence="2 3">130c</strain>
    </source>
</reference>
<evidence type="ECO:0000313" key="2">
    <source>
        <dbReference type="EMBL" id="CDW71833.1"/>
    </source>
</evidence>